<evidence type="ECO:0000313" key="2">
    <source>
        <dbReference type="Proteomes" id="UP001295794"/>
    </source>
</evidence>
<evidence type="ECO:0000313" key="1">
    <source>
        <dbReference type="EMBL" id="CAK5263887.1"/>
    </source>
</evidence>
<protein>
    <submittedName>
        <fullName evidence="1">Uncharacterized protein</fullName>
    </submittedName>
</protein>
<proteinExistence type="predicted"/>
<gene>
    <name evidence="1" type="ORF">MYCIT1_LOCUS3618</name>
</gene>
<accession>A0AAD2GV43</accession>
<reference evidence="1" key="1">
    <citation type="submission" date="2023-11" db="EMBL/GenBank/DDBJ databases">
        <authorList>
            <person name="De Vega J J."/>
            <person name="De Vega J J."/>
        </authorList>
    </citation>
    <scope>NUCLEOTIDE SEQUENCE</scope>
</reference>
<keyword evidence="2" id="KW-1185">Reference proteome</keyword>
<name>A0AAD2GV43_9AGAR</name>
<organism evidence="1 2">
    <name type="scientific">Mycena citricolor</name>
    <dbReference type="NCBI Taxonomy" id="2018698"/>
    <lineage>
        <taxon>Eukaryota</taxon>
        <taxon>Fungi</taxon>
        <taxon>Dikarya</taxon>
        <taxon>Basidiomycota</taxon>
        <taxon>Agaricomycotina</taxon>
        <taxon>Agaricomycetes</taxon>
        <taxon>Agaricomycetidae</taxon>
        <taxon>Agaricales</taxon>
        <taxon>Marasmiineae</taxon>
        <taxon>Mycenaceae</taxon>
        <taxon>Mycena</taxon>
    </lineage>
</organism>
<comment type="caution">
    <text evidence="1">The sequence shown here is derived from an EMBL/GenBank/DDBJ whole genome shotgun (WGS) entry which is preliminary data.</text>
</comment>
<sequence>MVRFTDLARVDFISGSNISIVNNIPAFADVLKSIIPPATAPATPASTTSAPMTLRSPLVPRSNVLLTPCPKPTHMTMIAFCEAFKLSDTTTAALSMLELDGPHLLPHLSDPDLDRWMTVGQHAAMRYAQSLWMKGYVSL</sequence>
<dbReference type="EMBL" id="CAVNYO010000045">
    <property type="protein sequence ID" value="CAK5263887.1"/>
    <property type="molecule type" value="Genomic_DNA"/>
</dbReference>
<dbReference type="Proteomes" id="UP001295794">
    <property type="component" value="Unassembled WGS sequence"/>
</dbReference>
<dbReference type="AlphaFoldDB" id="A0AAD2GV43"/>